<dbReference type="OrthoDB" id="28755at2759"/>
<dbReference type="RefSeq" id="XP_003329189.2">
    <property type="nucleotide sequence ID" value="XM_003329141.2"/>
</dbReference>
<gene>
    <name evidence="2" type="ORF">PGTG_10929</name>
</gene>
<dbReference type="Proteomes" id="UP000008783">
    <property type="component" value="Unassembled WGS sequence"/>
</dbReference>
<evidence type="ECO:0000313" key="2">
    <source>
        <dbReference type="EMBL" id="EFP84770.2"/>
    </source>
</evidence>
<name>E3KKE5_PUCGT</name>
<proteinExistence type="predicted"/>
<keyword evidence="1" id="KW-0472">Membrane</keyword>
<evidence type="ECO:0000256" key="1">
    <source>
        <dbReference type="SAM" id="Phobius"/>
    </source>
</evidence>
<organism evidence="2 3">
    <name type="scientific">Puccinia graminis f. sp. tritici (strain CRL 75-36-700-3 / race SCCL)</name>
    <name type="common">Black stem rust fungus</name>
    <dbReference type="NCBI Taxonomy" id="418459"/>
    <lineage>
        <taxon>Eukaryota</taxon>
        <taxon>Fungi</taxon>
        <taxon>Dikarya</taxon>
        <taxon>Basidiomycota</taxon>
        <taxon>Pucciniomycotina</taxon>
        <taxon>Pucciniomycetes</taxon>
        <taxon>Pucciniales</taxon>
        <taxon>Pucciniaceae</taxon>
        <taxon>Puccinia</taxon>
    </lineage>
</organism>
<dbReference type="KEGG" id="pgr:PGTG_10929"/>
<dbReference type="EMBL" id="DS178291">
    <property type="protein sequence ID" value="EFP84770.2"/>
    <property type="molecule type" value="Genomic_DNA"/>
</dbReference>
<keyword evidence="1" id="KW-1133">Transmembrane helix</keyword>
<accession>E3KKE5</accession>
<dbReference type="GeneID" id="10526739"/>
<dbReference type="InParanoid" id="E3KKE5"/>
<protein>
    <submittedName>
        <fullName evidence="2">Uncharacterized protein</fullName>
    </submittedName>
</protein>
<evidence type="ECO:0000313" key="3">
    <source>
        <dbReference type="Proteomes" id="UP000008783"/>
    </source>
</evidence>
<dbReference type="VEuPathDB" id="FungiDB:PGTG_10929"/>
<sequence length="272" mass="30718">MSSAWCIRHDACTMCGPVRYRSERKLKTHWQALFRSIAFGPLLVLLLIKLIWQPPIGVLMTKMLLATARPAGSVDLVFSYYNEPLMIVYVKHPEVSLGNIANVINADEVIRLDNVGREGGTYLTHILKHYNLAILTDQQGRVIQSGKSNPNILEQAEFGVERVLSLPAIHGLADHTVFMQPKISWHWIAKPQMDLFDPKFNCFLDLASSILRVISFWLVGQDVQSRDQEDSLLASEVVQPRRPGFPPGRRGCTTLPARRIPSWPARWALSTL</sequence>
<feature type="transmembrane region" description="Helical" evidence="1">
    <location>
        <begin position="32"/>
        <end position="52"/>
    </location>
</feature>
<dbReference type="PANTHER" id="PTHR37490">
    <property type="entry name" value="EXPRESSED PROTEIN"/>
    <property type="match status" value="1"/>
</dbReference>
<keyword evidence="1" id="KW-0812">Transmembrane</keyword>
<keyword evidence="3" id="KW-1185">Reference proteome</keyword>
<reference key="1">
    <citation type="submission" date="2007-01" db="EMBL/GenBank/DDBJ databases">
        <title>The Genome Sequence of Puccinia graminis f. sp. tritici Strain CRL 75-36-700-3.</title>
        <authorList>
            <consortium name="The Broad Institute Genome Sequencing Platform"/>
            <person name="Birren B."/>
            <person name="Lander E."/>
            <person name="Galagan J."/>
            <person name="Nusbaum C."/>
            <person name="Devon K."/>
            <person name="Cuomo C."/>
            <person name="Jaffe D."/>
            <person name="Butler J."/>
            <person name="Alvarez P."/>
            <person name="Gnerre S."/>
            <person name="Grabherr M."/>
            <person name="Mauceli E."/>
            <person name="Brockman W."/>
            <person name="Young S."/>
            <person name="LaButti K."/>
            <person name="Sykes S."/>
            <person name="DeCaprio D."/>
            <person name="Crawford M."/>
            <person name="Koehrsen M."/>
            <person name="Engels R."/>
            <person name="Montgomery P."/>
            <person name="Pearson M."/>
            <person name="Howarth C."/>
            <person name="Larson L."/>
            <person name="White J."/>
            <person name="Zeng Q."/>
            <person name="Kodira C."/>
            <person name="Yandava C."/>
            <person name="Alvarado L."/>
            <person name="O'Leary S."/>
            <person name="Szabo L."/>
            <person name="Dean R."/>
            <person name="Schein J."/>
        </authorList>
    </citation>
    <scope>NUCLEOTIDE SEQUENCE</scope>
    <source>
        <strain>CRL 75-36-700-3</strain>
    </source>
</reference>
<dbReference type="AlphaFoldDB" id="E3KKE5"/>
<dbReference type="HOGENOM" id="CLU_089400_0_0_1"/>
<dbReference type="PANTHER" id="PTHR37490:SF1">
    <property type="entry name" value="GLYCOSYLTRANSFERASE 2-LIKE DOMAIN-CONTAINING PROTEIN"/>
    <property type="match status" value="1"/>
</dbReference>
<dbReference type="STRING" id="418459.E3KKE5"/>
<reference evidence="3" key="2">
    <citation type="journal article" date="2011" name="Proc. Natl. Acad. Sci. U.S.A.">
        <title>Obligate biotrophy features unraveled by the genomic analysis of rust fungi.</title>
        <authorList>
            <person name="Duplessis S."/>
            <person name="Cuomo C.A."/>
            <person name="Lin Y.-C."/>
            <person name="Aerts A."/>
            <person name="Tisserant E."/>
            <person name="Veneault-Fourrey C."/>
            <person name="Joly D.L."/>
            <person name="Hacquard S."/>
            <person name="Amselem J."/>
            <person name="Cantarel B.L."/>
            <person name="Chiu R."/>
            <person name="Coutinho P.M."/>
            <person name="Feau N."/>
            <person name="Field M."/>
            <person name="Frey P."/>
            <person name="Gelhaye E."/>
            <person name="Goldberg J."/>
            <person name="Grabherr M.G."/>
            <person name="Kodira C.D."/>
            <person name="Kohler A."/>
            <person name="Kuees U."/>
            <person name="Lindquist E.A."/>
            <person name="Lucas S.M."/>
            <person name="Mago R."/>
            <person name="Mauceli E."/>
            <person name="Morin E."/>
            <person name="Murat C."/>
            <person name="Pangilinan J.L."/>
            <person name="Park R."/>
            <person name="Pearson M."/>
            <person name="Quesneville H."/>
            <person name="Rouhier N."/>
            <person name="Sakthikumar S."/>
            <person name="Salamov A.A."/>
            <person name="Schmutz J."/>
            <person name="Selles B."/>
            <person name="Shapiro H."/>
            <person name="Tanguay P."/>
            <person name="Tuskan G.A."/>
            <person name="Henrissat B."/>
            <person name="Van de Peer Y."/>
            <person name="Rouze P."/>
            <person name="Ellis J.G."/>
            <person name="Dodds P.N."/>
            <person name="Schein J.E."/>
            <person name="Zhong S."/>
            <person name="Hamelin R.C."/>
            <person name="Grigoriev I.V."/>
            <person name="Szabo L.J."/>
            <person name="Martin F."/>
        </authorList>
    </citation>
    <scope>NUCLEOTIDE SEQUENCE [LARGE SCALE GENOMIC DNA]</scope>
    <source>
        <strain evidence="3">CRL 75-36-700-3 / race SCCL</strain>
    </source>
</reference>